<sequence length="311" mass="34819">MPENSSPHTQNRPDFCLGHLSNVLIDSYAKCGLLEDALKVSSLDRWFKPDHFVFASLIKACASLSDASLGQEVHARSVVSRFSDEDVVKSSLVDIITGEAWVASSLLGLALGYDSLMFVSNALIDMYAICSDLSDVKKNFDGMWERDLVSWTLIIVGMTQHGRAREALALYDKMILAGLKLNEVTFVGLIYACSHVGLVERGHLNEAEDLLIRTPFQPDEAVWTALLSAYKRHGNTAWEPGYSWIDLGKESLVSYAGESFDFMKDEIYHLLKETDAEMRKRGYVTDICFYMIWSSKRRKGSSFGRLSNSLS</sequence>
<dbReference type="Pfam" id="PF13041">
    <property type="entry name" value="PPR_2"/>
    <property type="match status" value="1"/>
</dbReference>
<dbReference type="FunFam" id="1.25.40.10:FF:000031">
    <property type="entry name" value="Pentatricopeptide repeat-containing protein mitochondrial"/>
    <property type="match status" value="1"/>
</dbReference>
<dbReference type="InterPro" id="IPR046960">
    <property type="entry name" value="PPR_At4g14850-like_plant"/>
</dbReference>
<dbReference type="PANTHER" id="PTHR47926">
    <property type="entry name" value="PENTATRICOPEPTIDE REPEAT-CONTAINING PROTEIN"/>
    <property type="match status" value="1"/>
</dbReference>
<organism evidence="3 4">
    <name type="scientific">Cinchona calisaya</name>
    <dbReference type="NCBI Taxonomy" id="153742"/>
    <lineage>
        <taxon>Eukaryota</taxon>
        <taxon>Viridiplantae</taxon>
        <taxon>Streptophyta</taxon>
        <taxon>Embryophyta</taxon>
        <taxon>Tracheophyta</taxon>
        <taxon>Spermatophyta</taxon>
        <taxon>Magnoliopsida</taxon>
        <taxon>eudicotyledons</taxon>
        <taxon>Gunneridae</taxon>
        <taxon>Pentapetalae</taxon>
        <taxon>asterids</taxon>
        <taxon>lamiids</taxon>
        <taxon>Gentianales</taxon>
        <taxon>Rubiaceae</taxon>
        <taxon>Cinchonoideae</taxon>
        <taxon>Cinchoneae</taxon>
        <taxon>Cinchona</taxon>
    </lineage>
</organism>
<evidence type="ECO:0000313" key="3">
    <source>
        <dbReference type="EMBL" id="KAL3506463.1"/>
    </source>
</evidence>
<dbReference type="EMBL" id="JBJUIK010000013">
    <property type="protein sequence ID" value="KAL3506463.1"/>
    <property type="molecule type" value="Genomic_DNA"/>
</dbReference>
<dbReference type="NCBIfam" id="TIGR00756">
    <property type="entry name" value="PPR"/>
    <property type="match status" value="1"/>
</dbReference>
<feature type="repeat" description="PPR" evidence="2">
    <location>
        <begin position="147"/>
        <end position="181"/>
    </location>
</feature>
<dbReference type="Proteomes" id="UP001630127">
    <property type="component" value="Unassembled WGS sequence"/>
</dbReference>
<proteinExistence type="predicted"/>
<evidence type="ECO:0008006" key="5">
    <source>
        <dbReference type="Google" id="ProtNLM"/>
    </source>
</evidence>
<dbReference type="InterPro" id="IPR002885">
    <property type="entry name" value="PPR_rpt"/>
</dbReference>
<gene>
    <name evidence="3" type="ORF">ACH5RR_031845</name>
</gene>
<dbReference type="Pfam" id="PF01535">
    <property type="entry name" value="PPR"/>
    <property type="match status" value="1"/>
</dbReference>
<evidence type="ECO:0000256" key="1">
    <source>
        <dbReference type="ARBA" id="ARBA00022737"/>
    </source>
</evidence>
<evidence type="ECO:0000313" key="4">
    <source>
        <dbReference type="Proteomes" id="UP001630127"/>
    </source>
</evidence>
<reference evidence="3 4" key="1">
    <citation type="submission" date="2024-11" db="EMBL/GenBank/DDBJ databases">
        <title>A near-complete genome assembly of Cinchona calisaya.</title>
        <authorList>
            <person name="Lian D.C."/>
            <person name="Zhao X.W."/>
            <person name="Wei L."/>
        </authorList>
    </citation>
    <scope>NUCLEOTIDE SEQUENCE [LARGE SCALE GENOMIC DNA]</scope>
    <source>
        <tissue evidence="3">Nenye</tissue>
    </source>
</reference>
<dbReference type="InterPro" id="IPR011990">
    <property type="entry name" value="TPR-like_helical_dom_sf"/>
</dbReference>
<protein>
    <recommendedName>
        <fullName evidence="5">Pentatricopeptide repeat-containing protein</fullName>
    </recommendedName>
</protein>
<dbReference type="PANTHER" id="PTHR47926:SF495">
    <property type="entry name" value="DYW DOMAIN-CONTAINING PROTEIN"/>
    <property type="match status" value="1"/>
</dbReference>
<keyword evidence="1" id="KW-0677">Repeat</keyword>
<keyword evidence="4" id="KW-1185">Reference proteome</keyword>
<comment type="caution">
    <text evidence="3">The sequence shown here is derived from an EMBL/GenBank/DDBJ whole genome shotgun (WGS) entry which is preliminary data.</text>
</comment>
<accession>A0ABD2YLP7</accession>
<evidence type="ECO:0000256" key="2">
    <source>
        <dbReference type="PROSITE-ProRule" id="PRU00708"/>
    </source>
</evidence>
<dbReference type="Gene3D" id="1.25.40.10">
    <property type="entry name" value="Tetratricopeptide repeat domain"/>
    <property type="match status" value="2"/>
</dbReference>
<dbReference type="AlphaFoldDB" id="A0ABD2YLP7"/>
<dbReference type="PROSITE" id="PS51375">
    <property type="entry name" value="PPR"/>
    <property type="match status" value="1"/>
</dbReference>
<name>A0ABD2YLP7_9GENT</name>